<dbReference type="InterPro" id="IPR049012">
    <property type="entry name" value="Mutator_transp_dom"/>
</dbReference>
<dbReference type="OrthoDB" id="7698403at2759"/>
<dbReference type="Pfam" id="PF20700">
    <property type="entry name" value="Mutator"/>
    <property type="match status" value="1"/>
</dbReference>
<protein>
    <recommendedName>
        <fullName evidence="1">Mutator-like transposase domain-containing protein</fullName>
    </recommendedName>
</protein>
<comment type="caution">
    <text evidence="2">The sequence shown here is derived from an EMBL/GenBank/DDBJ whole genome shotgun (WGS) entry which is preliminary data.</text>
</comment>
<dbReference type="Proteomes" id="UP001152795">
    <property type="component" value="Unassembled WGS sequence"/>
</dbReference>
<sequence>MASRFNNRLSDGKFGKVSQINTSHTKERLPKAINSWRKTARVEFEPPPKVPKLVNTRTVTEQRKIEENMPHGARIIDIDVLKGKLQKCQFCLKGPISLANIIDEKQYGLASQFRVKCQFCSKQNIINTSASHKSGKSGPKAYDINSKATLASLHAGIGETHLKSILSVMNIPPMSRASFKARERGTGKAVEAVAKVSCEETIANEKKQLIRIGEEPDENNLVSVPCSYDMGWQKRGKGFNSNTGQAATMSQTTGKIFDYATKVKKCRTCEYAQRTSTNAKVHDCRKNHTGSSKAMEPISAVELFKNAPKHGIKYSTYTGDDDSTTELYINQQVPYGVEKFSDIIHIKRSLTTRLYNLSKMAQIKECSSLSSKVIEYLVKCFSIVVAQNKSDLEAMKSSLKCIVLHSFGDHASCNESWCRYKQDPIAIGKDLYGTALKSALKNIFSQYYSDTMIKKLGPAANSQRNESFNSTVGSKNPKIRYYGGSESNDFRVACAVAQTNVGYGYVCCTFKALGIDPGLNCTKYTCKMEKKKSKDIDRKKLNFIQAAQKSTS</sequence>
<feature type="domain" description="Mutator-like transposase" evidence="1">
    <location>
        <begin position="72"/>
        <end position="418"/>
    </location>
</feature>
<keyword evidence="3" id="KW-1185">Reference proteome</keyword>
<accession>A0A6S7I7R2</accession>
<dbReference type="AlphaFoldDB" id="A0A6S7I7R2"/>
<dbReference type="EMBL" id="CACRXK020008459">
    <property type="protein sequence ID" value="CAB4014815.1"/>
    <property type="molecule type" value="Genomic_DNA"/>
</dbReference>
<reference evidence="2" key="1">
    <citation type="submission" date="2020-04" db="EMBL/GenBank/DDBJ databases">
        <authorList>
            <person name="Alioto T."/>
            <person name="Alioto T."/>
            <person name="Gomez Garrido J."/>
        </authorList>
    </citation>
    <scope>NUCLEOTIDE SEQUENCE</scope>
    <source>
        <strain evidence="2">A484AB</strain>
    </source>
</reference>
<evidence type="ECO:0000259" key="1">
    <source>
        <dbReference type="Pfam" id="PF20700"/>
    </source>
</evidence>
<gene>
    <name evidence="2" type="ORF">PACLA_8A075833</name>
</gene>
<evidence type="ECO:0000313" key="2">
    <source>
        <dbReference type="EMBL" id="CAB4014815.1"/>
    </source>
</evidence>
<evidence type="ECO:0000313" key="3">
    <source>
        <dbReference type="Proteomes" id="UP001152795"/>
    </source>
</evidence>
<proteinExistence type="predicted"/>
<organism evidence="2 3">
    <name type="scientific">Paramuricea clavata</name>
    <name type="common">Red gorgonian</name>
    <name type="synonym">Violescent sea-whip</name>
    <dbReference type="NCBI Taxonomy" id="317549"/>
    <lineage>
        <taxon>Eukaryota</taxon>
        <taxon>Metazoa</taxon>
        <taxon>Cnidaria</taxon>
        <taxon>Anthozoa</taxon>
        <taxon>Octocorallia</taxon>
        <taxon>Malacalcyonacea</taxon>
        <taxon>Plexauridae</taxon>
        <taxon>Paramuricea</taxon>
    </lineage>
</organism>
<name>A0A6S7I7R2_PARCT</name>